<accession>A0AAD9LHU1</accession>
<evidence type="ECO:0000256" key="1">
    <source>
        <dbReference type="SAM" id="SignalP"/>
    </source>
</evidence>
<proteinExistence type="predicted"/>
<comment type="caution">
    <text evidence="2">The sequence shown here is derived from an EMBL/GenBank/DDBJ whole genome shotgun (WGS) entry which is preliminary data.</text>
</comment>
<protein>
    <submittedName>
        <fullName evidence="2">Uncharacterized protein</fullName>
    </submittedName>
</protein>
<dbReference type="EMBL" id="JAHBMH010000034">
    <property type="protein sequence ID" value="KAK1936905.1"/>
    <property type="molecule type" value="Genomic_DNA"/>
</dbReference>
<organism evidence="2 3">
    <name type="scientific">Babesia divergens</name>
    <dbReference type="NCBI Taxonomy" id="32595"/>
    <lineage>
        <taxon>Eukaryota</taxon>
        <taxon>Sar</taxon>
        <taxon>Alveolata</taxon>
        <taxon>Apicomplexa</taxon>
        <taxon>Aconoidasida</taxon>
        <taxon>Piroplasmida</taxon>
        <taxon>Babesiidae</taxon>
        <taxon>Babesia</taxon>
    </lineage>
</organism>
<dbReference type="Proteomes" id="UP001195914">
    <property type="component" value="Unassembled WGS sequence"/>
</dbReference>
<evidence type="ECO:0000313" key="2">
    <source>
        <dbReference type="EMBL" id="KAK1936905.1"/>
    </source>
</evidence>
<evidence type="ECO:0000313" key="3">
    <source>
        <dbReference type="Proteomes" id="UP001195914"/>
    </source>
</evidence>
<feature type="chain" id="PRO_5042049098" evidence="1">
    <location>
        <begin position="23"/>
        <end position="506"/>
    </location>
</feature>
<sequence length="506" mass="57385">MRSTSFLAVLLTVFSLANLISALSWNFTTQINGCSIPLITNGGFLTSFDDLSHGSTNCRASHLAYKNQNRHLCYLKRANSSTFFSRNRRSPRFSLFGKTESVDEVIQVLYDSLKSKKTTFFDLQNRLKDAGISLDGCKKPDDVIRRVAQLEVLGKARLEDEIRKSDPKFQTVLNDVYNENLSSYRSKRGNARSDYIASLRSHLITKNVEFDKEASDEDIIRIASELESRERLEFQLPPTKPVNDGSQRIDSYKDEADSIFAVYKKIKDDKIRSAFISQIKEELSHLSIDCTDCKKNEDLINRLAYGRVFPQEEKHEPSPMNELKVQPHHDTPWDKALIDRNDPFSGLFDLGNMQGFFDLNGGMFENSQDMPSIFEGDGTPDGGVSILKDIAKMFGVDFGNNGKDRIVFENQETATNKQAGESTDDSGIEIEEEVEDDEVKSILTKAKETNDRVLTKILSKCIKDTKMRDALKFANSNGYEAAKEAYENDKSVLYILEKLYERGVFE</sequence>
<gene>
    <name evidence="2" type="ORF">X943_003724</name>
</gene>
<dbReference type="AlphaFoldDB" id="A0AAD9LHU1"/>
<name>A0AAD9LHU1_BABDI</name>
<keyword evidence="3" id="KW-1185">Reference proteome</keyword>
<reference evidence="2" key="2">
    <citation type="submission" date="2021-05" db="EMBL/GenBank/DDBJ databases">
        <authorList>
            <person name="Pain A."/>
        </authorList>
    </citation>
    <scope>NUCLEOTIDE SEQUENCE</scope>
    <source>
        <strain evidence="2">1802A</strain>
    </source>
</reference>
<keyword evidence="1" id="KW-0732">Signal</keyword>
<reference evidence="2" key="1">
    <citation type="journal article" date="2014" name="Nucleic Acids Res.">
        <title>The evolutionary dynamics of variant antigen genes in Babesia reveal a history of genomic innovation underlying host-parasite interaction.</title>
        <authorList>
            <person name="Jackson A.P."/>
            <person name="Otto T.D."/>
            <person name="Darby A."/>
            <person name="Ramaprasad A."/>
            <person name="Xia D."/>
            <person name="Echaide I.E."/>
            <person name="Farber M."/>
            <person name="Gahlot S."/>
            <person name="Gamble J."/>
            <person name="Gupta D."/>
            <person name="Gupta Y."/>
            <person name="Jackson L."/>
            <person name="Malandrin L."/>
            <person name="Malas T.B."/>
            <person name="Moussa E."/>
            <person name="Nair M."/>
            <person name="Reid A.J."/>
            <person name="Sanders M."/>
            <person name="Sharma J."/>
            <person name="Tracey A."/>
            <person name="Quail M.A."/>
            <person name="Weir W."/>
            <person name="Wastling J.M."/>
            <person name="Hall N."/>
            <person name="Willadsen P."/>
            <person name="Lingelbach K."/>
            <person name="Shiels B."/>
            <person name="Tait A."/>
            <person name="Berriman M."/>
            <person name="Allred D.R."/>
            <person name="Pain A."/>
        </authorList>
    </citation>
    <scope>NUCLEOTIDE SEQUENCE</scope>
    <source>
        <strain evidence="2">1802A</strain>
    </source>
</reference>
<feature type="signal peptide" evidence="1">
    <location>
        <begin position="1"/>
        <end position="22"/>
    </location>
</feature>